<evidence type="ECO:0000259" key="7">
    <source>
        <dbReference type="PROSITE" id="PS50847"/>
    </source>
</evidence>
<dbReference type="Proteomes" id="UP000216008">
    <property type="component" value="Unassembled WGS sequence"/>
</dbReference>
<dbReference type="NCBIfam" id="TIGR01167">
    <property type="entry name" value="LPXTG_anchor"/>
    <property type="match status" value="1"/>
</dbReference>
<organism evidence="10 11">
    <name type="scientific">Lactobacillus johnsonii</name>
    <dbReference type="NCBI Taxonomy" id="33959"/>
    <lineage>
        <taxon>Bacteria</taxon>
        <taxon>Bacillati</taxon>
        <taxon>Bacillota</taxon>
        <taxon>Bacilli</taxon>
        <taxon>Lactobacillales</taxon>
        <taxon>Lactobacillaceae</taxon>
        <taxon>Lactobacillus</taxon>
    </lineage>
</organism>
<evidence type="ECO:0000313" key="11">
    <source>
        <dbReference type="Proteomes" id="UP000216008"/>
    </source>
</evidence>
<keyword evidence="3" id="KW-0732">Signal</keyword>
<dbReference type="Proteomes" id="UP000732527">
    <property type="component" value="Unassembled WGS sequence"/>
</dbReference>
<accession>A0A1Y4IAD9</accession>
<dbReference type="EMBL" id="DYYQ01000001">
    <property type="protein sequence ID" value="HJE48587.1"/>
    <property type="molecule type" value="Genomic_DNA"/>
</dbReference>
<gene>
    <name evidence="9" type="ORF">A3P64_02845</name>
    <name evidence="10" type="ORF">A3Q24_01600</name>
    <name evidence="8" type="ORF">K8V69_00090</name>
</gene>
<evidence type="ECO:0000256" key="4">
    <source>
        <dbReference type="ARBA" id="ARBA00023088"/>
    </source>
</evidence>
<dbReference type="Proteomes" id="UP000216448">
    <property type="component" value="Unassembled WGS sequence"/>
</dbReference>
<proteinExistence type="predicted"/>
<keyword evidence="1" id="KW-0134">Cell wall</keyword>
<reference evidence="8" key="2">
    <citation type="journal article" date="2021" name="PeerJ">
        <title>Extensive microbial diversity within the chicken gut microbiome revealed by metagenomics and culture.</title>
        <authorList>
            <person name="Gilroy R."/>
            <person name="Ravi A."/>
            <person name="Getino M."/>
            <person name="Pursley I."/>
            <person name="Horton D.L."/>
            <person name="Alikhan N.F."/>
            <person name="Baker D."/>
            <person name="Gharbi K."/>
            <person name="Hall N."/>
            <person name="Watson M."/>
            <person name="Adriaenssens E.M."/>
            <person name="Foster-Nyarko E."/>
            <person name="Jarju S."/>
            <person name="Secka A."/>
            <person name="Antonio M."/>
            <person name="Oren A."/>
            <person name="Chaudhuri R.R."/>
            <person name="La Ragione R."/>
            <person name="Hildebrand F."/>
            <person name="Pallen M.J."/>
        </authorList>
    </citation>
    <scope>NUCLEOTIDE SEQUENCE</scope>
    <source>
        <strain evidence="8">CHK192-2623</strain>
    </source>
</reference>
<feature type="region of interest" description="Disordered" evidence="5">
    <location>
        <begin position="1"/>
        <end position="21"/>
    </location>
</feature>
<dbReference type="EMBL" id="NIBD01000009">
    <property type="protein sequence ID" value="PAB56581.1"/>
    <property type="molecule type" value="Genomic_DNA"/>
</dbReference>
<name>A0A1Y4IAD9_LACJH</name>
<evidence type="ECO:0000313" key="12">
    <source>
        <dbReference type="Proteomes" id="UP000216448"/>
    </source>
</evidence>
<dbReference type="EMBL" id="NIBB01000012">
    <property type="protein sequence ID" value="PAB53120.1"/>
    <property type="molecule type" value="Genomic_DNA"/>
</dbReference>
<dbReference type="RefSeq" id="WP_087283778.1">
    <property type="nucleotide sequence ID" value="NZ_CP021703.1"/>
</dbReference>
<reference evidence="8" key="3">
    <citation type="submission" date="2021-09" db="EMBL/GenBank/DDBJ databases">
        <authorList>
            <person name="Gilroy R."/>
        </authorList>
    </citation>
    <scope>NUCLEOTIDE SEQUENCE</scope>
    <source>
        <strain evidence="8">CHK192-2623</strain>
    </source>
</reference>
<evidence type="ECO:0000313" key="9">
    <source>
        <dbReference type="EMBL" id="PAB53120.1"/>
    </source>
</evidence>
<keyword evidence="6" id="KW-0472">Membrane</keyword>
<keyword evidence="6" id="KW-0812">Transmembrane</keyword>
<reference evidence="11 12" key="1">
    <citation type="submission" date="2017-05" db="EMBL/GenBank/DDBJ databases">
        <title>Lactobacillus johnsonii from commercial turkeys.</title>
        <authorList>
            <person name="Johnson T.J."/>
            <person name="Youmans B."/>
        </authorList>
    </citation>
    <scope>NUCLEOTIDE SEQUENCE [LARGE SCALE GENOMIC DNA]</scope>
    <source>
        <strain evidence="10 11">UMNLJ114</strain>
        <strain evidence="9 12">UMNLJ54</strain>
    </source>
</reference>
<evidence type="ECO:0000256" key="6">
    <source>
        <dbReference type="SAM" id="Phobius"/>
    </source>
</evidence>
<evidence type="ECO:0000256" key="1">
    <source>
        <dbReference type="ARBA" id="ARBA00022512"/>
    </source>
</evidence>
<dbReference type="Pfam" id="PF00746">
    <property type="entry name" value="Gram_pos_anchor"/>
    <property type="match status" value="1"/>
</dbReference>
<evidence type="ECO:0000256" key="5">
    <source>
        <dbReference type="SAM" id="MobiDB-lite"/>
    </source>
</evidence>
<evidence type="ECO:0000256" key="3">
    <source>
        <dbReference type="ARBA" id="ARBA00022729"/>
    </source>
</evidence>
<comment type="caution">
    <text evidence="10">The sequence shown here is derived from an EMBL/GenBank/DDBJ whole genome shotgun (WGS) entry which is preliminary data.</text>
</comment>
<feature type="transmembrane region" description="Helical" evidence="6">
    <location>
        <begin position="25"/>
        <end position="45"/>
    </location>
</feature>
<dbReference type="PROSITE" id="PS50847">
    <property type="entry name" value="GRAM_POS_ANCHORING"/>
    <property type="match status" value="1"/>
</dbReference>
<dbReference type="AlphaFoldDB" id="A0A1Y4IAD9"/>
<evidence type="ECO:0000313" key="10">
    <source>
        <dbReference type="EMBL" id="PAB56581.1"/>
    </source>
</evidence>
<protein>
    <submittedName>
        <fullName evidence="8">LPXTG cell wall anchor domain-containing protein</fullName>
    </submittedName>
</protein>
<sequence>MNNGYVASTSRNNASLPQAGSKNNSTILVLAGISSLFTALGLSIFKKKTK</sequence>
<feature type="domain" description="Gram-positive cocci surface proteins LPxTG" evidence="7">
    <location>
        <begin position="16"/>
        <end position="50"/>
    </location>
</feature>
<keyword evidence="2" id="KW-0964">Secreted</keyword>
<evidence type="ECO:0000313" key="8">
    <source>
        <dbReference type="EMBL" id="HJE48587.1"/>
    </source>
</evidence>
<keyword evidence="4" id="KW-0572">Peptidoglycan-anchor</keyword>
<keyword evidence="6" id="KW-1133">Transmembrane helix</keyword>
<dbReference type="InterPro" id="IPR019931">
    <property type="entry name" value="LPXTG_anchor"/>
</dbReference>
<evidence type="ECO:0000256" key="2">
    <source>
        <dbReference type="ARBA" id="ARBA00022525"/>
    </source>
</evidence>